<keyword evidence="1" id="KW-0238">DNA-binding</keyword>
<comment type="caution">
    <text evidence="1">The sequence shown here is derived from an EMBL/GenBank/DDBJ whole genome shotgun (WGS) entry which is preliminary data.</text>
</comment>
<dbReference type="EMBL" id="DXAN01000031">
    <property type="protein sequence ID" value="HJA09424.1"/>
    <property type="molecule type" value="Genomic_DNA"/>
</dbReference>
<organism evidence="1 2">
    <name type="scientific">Candidatus Mailhella merdigallinarum</name>
    <dbReference type="NCBI Taxonomy" id="2838658"/>
    <lineage>
        <taxon>Bacteria</taxon>
        <taxon>Pseudomonadati</taxon>
        <taxon>Thermodesulfobacteriota</taxon>
        <taxon>Desulfovibrionia</taxon>
        <taxon>Desulfovibrionales</taxon>
        <taxon>Desulfovibrionaceae</taxon>
        <taxon>Mailhella</taxon>
    </lineage>
</organism>
<evidence type="ECO:0000313" key="1">
    <source>
        <dbReference type="EMBL" id="HJA09424.1"/>
    </source>
</evidence>
<proteinExistence type="predicted"/>
<protein>
    <submittedName>
        <fullName evidence="1">Arm DNA-binding domain-containing protein</fullName>
    </submittedName>
</protein>
<reference evidence="1" key="1">
    <citation type="journal article" date="2021" name="PeerJ">
        <title>Extensive microbial diversity within the chicken gut microbiome revealed by metagenomics and culture.</title>
        <authorList>
            <person name="Gilroy R."/>
            <person name="Ravi A."/>
            <person name="Getino M."/>
            <person name="Pursley I."/>
            <person name="Horton D.L."/>
            <person name="Alikhan N.F."/>
            <person name="Baker D."/>
            <person name="Gharbi K."/>
            <person name="Hall N."/>
            <person name="Watson M."/>
            <person name="Adriaenssens E.M."/>
            <person name="Foster-Nyarko E."/>
            <person name="Jarju S."/>
            <person name="Secka A."/>
            <person name="Antonio M."/>
            <person name="Oren A."/>
            <person name="Chaudhuri R.R."/>
            <person name="La Ragione R."/>
            <person name="Hildebrand F."/>
            <person name="Pallen M.J."/>
        </authorList>
    </citation>
    <scope>NUCLEOTIDE SEQUENCE</scope>
    <source>
        <strain evidence="1">CHK186-16707</strain>
    </source>
</reference>
<gene>
    <name evidence="1" type="ORF">H9962_09600</name>
</gene>
<name>A0A9D2HFA8_9BACT</name>
<dbReference type="Proteomes" id="UP000824225">
    <property type="component" value="Unassembled WGS sequence"/>
</dbReference>
<dbReference type="AlphaFoldDB" id="A0A9D2HFA8"/>
<sequence>MALSAKGIEAAKLKISKTMGKAKLVRLSDGNGLFLEVTETSKCW</sequence>
<accession>A0A9D2HFA8</accession>
<evidence type="ECO:0000313" key="2">
    <source>
        <dbReference type="Proteomes" id="UP000824225"/>
    </source>
</evidence>
<reference evidence="1" key="2">
    <citation type="submission" date="2021-04" db="EMBL/GenBank/DDBJ databases">
        <authorList>
            <person name="Gilroy R."/>
        </authorList>
    </citation>
    <scope>NUCLEOTIDE SEQUENCE</scope>
    <source>
        <strain evidence="1">CHK186-16707</strain>
    </source>
</reference>
<dbReference type="GO" id="GO:0003677">
    <property type="term" value="F:DNA binding"/>
    <property type="evidence" value="ECO:0007669"/>
    <property type="project" value="UniProtKB-KW"/>
</dbReference>